<reference evidence="10" key="1">
    <citation type="submission" date="2003-09" db="EMBL/GenBank/DDBJ databases">
        <title>Hyacinthus orientalis protein mRNA, weakly similar to auxin exflux carrier, expressing during the regeneration of floral buds in vitro.</title>
        <authorList>
            <person name="Fan J.H."/>
            <person name="Ma Y."/>
            <person name="Zhang X.S."/>
        </authorList>
    </citation>
    <scope>NUCLEOTIDE SEQUENCE</scope>
    <source>
        <tissue evidence="10">Regenerated floral bud</tissue>
    </source>
</reference>
<dbReference type="GO" id="GO:0005789">
    <property type="term" value="C:endoplasmic reticulum membrane"/>
    <property type="evidence" value="ECO:0007669"/>
    <property type="project" value="UniProtKB-SubCell"/>
</dbReference>
<feature type="transmembrane region" description="Helical" evidence="9">
    <location>
        <begin position="45"/>
        <end position="67"/>
    </location>
</feature>
<dbReference type="PANTHER" id="PTHR31651">
    <property type="match status" value="1"/>
</dbReference>
<evidence type="ECO:0000256" key="1">
    <source>
        <dbReference type="ARBA" id="ARBA00004477"/>
    </source>
</evidence>
<proteinExistence type="evidence at transcript level"/>
<dbReference type="InterPro" id="IPR045033">
    <property type="entry name" value="PILS1/3/4/5/7"/>
</dbReference>
<comment type="subcellular location">
    <subcellularLocation>
        <location evidence="1">Endoplasmic reticulum membrane</location>
        <topology evidence="1">Multi-pass membrane protein</topology>
    </subcellularLocation>
</comment>
<sequence length="290" mass="33866">VRIKPLTFEQKIDEAAFIPAGLEIRRKKRFMSLARSVTLHDIVSWWFMPVNIAITFTVVGVLGWIVVKVLKPECYLYVNGLIATLAPPICCKIIGMLNFVKSSLIRRLHVVRAPVTHVFSISSQRPAALSQVHRSHLNVDLKQTCYLIHCLMMQFADQWSLQAHSDPLFRCALLDWWMHPITNHTFGSLSIKNHSFDFQLKCIFSNVKGETTRNEERKERRNIEKLVIRNDENLPKLLGMVTIAYRRRDAKHLQCSAPVVDVIFQEFPWDDEWRNQGYYFLIFFQFSIFT</sequence>
<dbReference type="GO" id="GO:0009734">
    <property type="term" value="P:auxin-activated signaling pathway"/>
    <property type="evidence" value="ECO:0007669"/>
    <property type="project" value="UniProtKB-KW"/>
</dbReference>
<evidence type="ECO:0000256" key="2">
    <source>
        <dbReference type="ARBA" id="ARBA00022448"/>
    </source>
</evidence>
<comment type="similarity">
    <text evidence="8">Belongs to the auxin efflux carrier (TC 2.A.69.2) family.</text>
</comment>
<organism evidence="10">
    <name type="scientific">Hyacinthus orientalis</name>
    <name type="common">Common hyacinth</name>
    <dbReference type="NCBI Taxonomy" id="82025"/>
    <lineage>
        <taxon>Eukaryota</taxon>
        <taxon>Viridiplantae</taxon>
        <taxon>Streptophyta</taxon>
        <taxon>Embryophyta</taxon>
        <taxon>Tracheophyta</taxon>
        <taxon>Spermatophyta</taxon>
        <taxon>Magnoliopsida</taxon>
        <taxon>Liliopsida</taxon>
        <taxon>Asparagales</taxon>
        <taxon>Hyacinthaceae</taxon>
        <taxon>Hyacinthoideae</taxon>
        <taxon>Hyacintheae</taxon>
        <taxon>Hyacinthus</taxon>
    </lineage>
</organism>
<dbReference type="InterPro" id="IPR004776">
    <property type="entry name" value="Mem_transp_PIN-like"/>
</dbReference>
<name>Q5YJK7_HYAOR</name>
<evidence type="ECO:0000256" key="8">
    <source>
        <dbReference type="ARBA" id="ARBA00025752"/>
    </source>
</evidence>
<keyword evidence="4 9" id="KW-1133">Transmembrane helix</keyword>
<feature type="non-terminal residue" evidence="10">
    <location>
        <position position="1"/>
    </location>
</feature>
<keyword evidence="3 9" id="KW-0812">Transmembrane</keyword>
<feature type="non-terminal residue" evidence="10">
    <location>
        <position position="290"/>
    </location>
</feature>
<dbReference type="EMBL" id="AY389779">
    <property type="protein sequence ID" value="AAS21027.1"/>
    <property type="molecule type" value="mRNA"/>
</dbReference>
<keyword evidence="2" id="KW-0813">Transport</keyword>
<evidence type="ECO:0000256" key="4">
    <source>
        <dbReference type="ARBA" id="ARBA00022989"/>
    </source>
</evidence>
<protein>
    <submittedName>
        <fullName evidence="10">Uncharacterized protein</fullName>
    </submittedName>
</protein>
<comment type="function">
    <text evidence="7">Involved in cellular auxin homeostasis by regulating auxin metabolism. Regulates intracellular auxin accumulation at the endoplasmic reticulum and thus auxin availability for nuclear auxin signaling.</text>
</comment>
<dbReference type="PANTHER" id="PTHR31651:SF3">
    <property type="entry name" value="PROTEIN PIN-LIKES 7"/>
    <property type="match status" value="1"/>
</dbReference>
<evidence type="ECO:0000256" key="9">
    <source>
        <dbReference type="SAM" id="Phobius"/>
    </source>
</evidence>
<accession>Q5YJK7</accession>
<keyword evidence="5 9" id="KW-0472">Membrane</keyword>
<evidence type="ECO:0000256" key="7">
    <source>
        <dbReference type="ARBA" id="ARBA00025100"/>
    </source>
</evidence>
<evidence type="ECO:0000256" key="5">
    <source>
        <dbReference type="ARBA" id="ARBA00023136"/>
    </source>
</evidence>
<keyword evidence="6" id="KW-0927">Auxin signaling pathway</keyword>
<evidence type="ECO:0000313" key="10">
    <source>
        <dbReference type="EMBL" id="AAS21027.1"/>
    </source>
</evidence>
<dbReference type="GO" id="GO:0080162">
    <property type="term" value="P:endoplasmic reticulum to cytosol auxin transport"/>
    <property type="evidence" value="ECO:0007669"/>
    <property type="project" value="InterPro"/>
</dbReference>
<dbReference type="Pfam" id="PF03547">
    <property type="entry name" value="Mem_trans"/>
    <property type="match status" value="1"/>
</dbReference>
<evidence type="ECO:0000256" key="6">
    <source>
        <dbReference type="ARBA" id="ARBA00023294"/>
    </source>
</evidence>
<evidence type="ECO:0000256" key="3">
    <source>
        <dbReference type="ARBA" id="ARBA00022692"/>
    </source>
</evidence>
<dbReference type="AlphaFoldDB" id="Q5YJK7"/>
<feature type="transmembrane region" description="Helical" evidence="9">
    <location>
        <begin position="74"/>
        <end position="97"/>
    </location>
</feature>